<reference evidence="3" key="1">
    <citation type="submission" date="2021-02" db="EMBL/GenBank/DDBJ databases">
        <authorList>
            <person name="Nowell W R."/>
        </authorList>
    </citation>
    <scope>NUCLEOTIDE SEQUENCE</scope>
</reference>
<protein>
    <submittedName>
        <fullName evidence="3">Uncharacterized protein</fullName>
    </submittedName>
</protein>
<evidence type="ECO:0000313" key="4">
    <source>
        <dbReference type="Proteomes" id="UP000663854"/>
    </source>
</evidence>
<gene>
    <name evidence="3" type="ORF">PYM288_LOCUS16411</name>
</gene>
<dbReference type="AlphaFoldDB" id="A0A814JCZ1"/>
<evidence type="ECO:0000313" key="3">
    <source>
        <dbReference type="EMBL" id="CAF1036371.1"/>
    </source>
</evidence>
<dbReference type="Pfam" id="PF20819">
    <property type="entry name" value="T4_Rnl1_C"/>
    <property type="match status" value="1"/>
</dbReference>
<accession>A0A814JCZ1</accession>
<dbReference type="Proteomes" id="UP000663854">
    <property type="component" value="Unassembled WGS sequence"/>
</dbReference>
<proteinExistence type="predicted"/>
<dbReference type="InterPro" id="IPR049042">
    <property type="entry name" value="T4_Rnl1_C"/>
</dbReference>
<feature type="domain" description="T4 RNA ligase 1 C-terminal" evidence="2">
    <location>
        <begin position="271"/>
        <end position="366"/>
    </location>
</feature>
<dbReference type="Gene3D" id="1.10.3550.20">
    <property type="match status" value="1"/>
</dbReference>
<dbReference type="InterPro" id="IPR019039">
    <property type="entry name" value="T4-Rnl1-like_N"/>
</dbReference>
<comment type="caution">
    <text evidence="3">The sequence shown here is derived from an EMBL/GenBank/DDBJ whole genome shotgun (WGS) entry which is preliminary data.</text>
</comment>
<dbReference type="EMBL" id="CAJNOH010000426">
    <property type="protein sequence ID" value="CAF1036371.1"/>
    <property type="molecule type" value="Genomic_DNA"/>
</dbReference>
<evidence type="ECO:0000259" key="1">
    <source>
        <dbReference type="Pfam" id="PF09511"/>
    </source>
</evidence>
<name>A0A814JCZ1_9BILA</name>
<organism evidence="3 4">
    <name type="scientific">Rotaria sordida</name>
    <dbReference type="NCBI Taxonomy" id="392033"/>
    <lineage>
        <taxon>Eukaryota</taxon>
        <taxon>Metazoa</taxon>
        <taxon>Spiralia</taxon>
        <taxon>Gnathifera</taxon>
        <taxon>Rotifera</taxon>
        <taxon>Eurotatoria</taxon>
        <taxon>Bdelloidea</taxon>
        <taxon>Philodinida</taxon>
        <taxon>Philodinidae</taxon>
        <taxon>Rotaria</taxon>
    </lineage>
</organism>
<evidence type="ECO:0000259" key="2">
    <source>
        <dbReference type="Pfam" id="PF20819"/>
    </source>
</evidence>
<sequence>MAQLMPQLYHNLTSLCSTDNSFYYKDALLDSTKYRIFNYRLCSYTNFHSLPSALNCRGTMFNINDPDNVQLVSLPPEKFFNYEEGNGCQQHELGQLGDQMTKMDGSLISTFLHFDKKNRPIVRLKSKTSFISSHSCEAMELLKEQFKSEVESLVHLHYTVNMEYTSPLNRIVLHYPQSELTVLSIRSHLTGETLFARHLISFLHEHGFQSILERVVPFKSIPRHLSQKEFVKNIRDETQGEGYVVEIIRPDQTSYLVKIKTHKYLQLHHCKNSVISIQHLFENVINEQSDDLRSLFKDDIVALKKIAQMEEQVRPQFNQMVQSIEQFYEENKHLSRKDYAILINSTSSMKKYMGLLMNLYMDKVNDYKQFAVMHMKDLFGINENRQAVPIIDAEEED</sequence>
<dbReference type="Pfam" id="PF09511">
    <property type="entry name" value="RNA_lig_T4_1"/>
    <property type="match status" value="1"/>
</dbReference>
<feature type="domain" description="T4 RNA ligase 1-like N-terminal" evidence="1">
    <location>
        <begin position="55"/>
        <end position="262"/>
    </location>
</feature>